<reference evidence="3 4" key="1">
    <citation type="submission" date="2024-11" db="EMBL/GenBank/DDBJ databases">
        <title>A near-complete genome assembly of Cinchona calisaya.</title>
        <authorList>
            <person name="Lian D.C."/>
            <person name="Zhao X.W."/>
            <person name="Wei L."/>
        </authorList>
    </citation>
    <scope>NUCLEOTIDE SEQUENCE [LARGE SCALE GENOMIC DNA]</scope>
    <source>
        <tissue evidence="3">Nenye</tissue>
    </source>
</reference>
<evidence type="ECO:0000256" key="1">
    <source>
        <dbReference type="SAM" id="MobiDB-lite"/>
    </source>
</evidence>
<dbReference type="PANTHER" id="PTHR37384:SF1">
    <property type="entry name" value="OS01G0835600 PROTEIN"/>
    <property type="match status" value="1"/>
</dbReference>
<dbReference type="Proteomes" id="UP001630127">
    <property type="component" value="Unassembled WGS sequence"/>
</dbReference>
<dbReference type="EMBL" id="JBJUIK010000004">
    <property type="protein sequence ID" value="KAL3531284.1"/>
    <property type="molecule type" value="Genomic_DNA"/>
</dbReference>
<dbReference type="PANTHER" id="PTHR37384">
    <property type="entry name" value="OS01G0835600 PROTEIN"/>
    <property type="match status" value="1"/>
</dbReference>
<gene>
    <name evidence="3" type="ORF">ACH5RR_010606</name>
</gene>
<feature type="region of interest" description="Disordered" evidence="1">
    <location>
        <begin position="1"/>
        <end position="29"/>
    </location>
</feature>
<feature type="compositionally biased region" description="Basic residues" evidence="1">
    <location>
        <begin position="103"/>
        <end position="113"/>
    </location>
</feature>
<protein>
    <recommendedName>
        <fullName evidence="2">PTM/DIR17-like Tudor domain-containing protein</fullName>
    </recommendedName>
</protein>
<feature type="compositionally biased region" description="Polar residues" evidence="1">
    <location>
        <begin position="10"/>
        <end position="29"/>
    </location>
</feature>
<feature type="region of interest" description="Disordered" evidence="1">
    <location>
        <begin position="88"/>
        <end position="137"/>
    </location>
</feature>
<name>A0ABD3AJE4_9GENT</name>
<feature type="domain" description="PTM/DIR17-like Tudor" evidence="2">
    <location>
        <begin position="211"/>
        <end position="254"/>
    </location>
</feature>
<evidence type="ECO:0000313" key="4">
    <source>
        <dbReference type="Proteomes" id="UP001630127"/>
    </source>
</evidence>
<feature type="region of interest" description="Disordered" evidence="1">
    <location>
        <begin position="299"/>
        <end position="350"/>
    </location>
</feature>
<evidence type="ECO:0000313" key="3">
    <source>
        <dbReference type="EMBL" id="KAL3531284.1"/>
    </source>
</evidence>
<organism evidence="3 4">
    <name type="scientific">Cinchona calisaya</name>
    <dbReference type="NCBI Taxonomy" id="153742"/>
    <lineage>
        <taxon>Eukaryota</taxon>
        <taxon>Viridiplantae</taxon>
        <taxon>Streptophyta</taxon>
        <taxon>Embryophyta</taxon>
        <taxon>Tracheophyta</taxon>
        <taxon>Spermatophyta</taxon>
        <taxon>Magnoliopsida</taxon>
        <taxon>eudicotyledons</taxon>
        <taxon>Gunneridae</taxon>
        <taxon>Pentapetalae</taxon>
        <taxon>asterids</taxon>
        <taxon>lamiids</taxon>
        <taxon>Gentianales</taxon>
        <taxon>Rubiaceae</taxon>
        <taxon>Cinchonoideae</taxon>
        <taxon>Cinchoneae</taxon>
        <taxon>Cinchona</taxon>
    </lineage>
</organism>
<dbReference type="Pfam" id="PF21743">
    <property type="entry name" value="PTM_DIR17_Tudor"/>
    <property type="match status" value="1"/>
</dbReference>
<dbReference type="InterPro" id="IPR047365">
    <property type="entry name" value="Tudor_AtPTM-like"/>
</dbReference>
<comment type="caution">
    <text evidence="3">The sequence shown here is derived from an EMBL/GenBank/DDBJ whole genome shotgun (WGS) entry which is preliminary data.</text>
</comment>
<proteinExistence type="predicted"/>
<sequence length="380" mass="43538">MSGPRAENLNGESSVSSYDAHQPSVSIQTEWSRVQGTNYQESMDVEESSKLQYEYMTGYKVVYNNGCFDEIEGDDLISYLLRHRNNNGGENASPSAPAWPSKKERKRRVKSSFRKCQTRENVKRTASSKPSRVVGSQVRGRKRALMMDAQNAGYITPQRQASKRRVHRSSRRCLLYEEYKESAYIYYGPGEDEESVAVEESSKQQYGYMMGYKVCKWFGQQIYEGAVEGYNSNTDTFKVVYDNGYFDEIEGDDLISYLLRHGNNNGGESASPSAPARPSKKACKHRVKSSFRKCLSRENVNRTATDKPSREVGSQVRGRKRAVMIDAQNAGDVTSQRQASKQRVHRSSRRRLFYEEYKESAYIYYSPGEDEDDEDPDWEE</sequence>
<evidence type="ECO:0000259" key="2">
    <source>
        <dbReference type="Pfam" id="PF21743"/>
    </source>
</evidence>
<feature type="compositionally biased region" description="Basic residues" evidence="1">
    <location>
        <begin position="340"/>
        <end position="350"/>
    </location>
</feature>
<feature type="compositionally biased region" description="Basic and acidic residues" evidence="1">
    <location>
        <begin position="299"/>
        <end position="310"/>
    </location>
</feature>
<dbReference type="AlphaFoldDB" id="A0ABD3AJE4"/>
<accession>A0ABD3AJE4</accession>
<keyword evidence="4" id="KW-1185">Reference proteome</keyword>